<accession>A0A6J7NC71</accession>
<dbReference type="EMBL" id="CAFAAQ010000171">
    <property type="protein sequence ID" value="CAB4817524.1"/>
    <property type="molecule type" value="Genomic_DNA"/>
</dbReference>
<evidence type="ECO:0000256" key="2">
    <source>
        <dbReference type="SAM" id="Phobius"/>
    </source>
</evidence>
<protein>
    <submittedName>
        <fullName evidence="5">Unannotated protein</fullName>
    </submittedName>
</protein>
<evidence type="ECO:0000313" key="4">
    <source>
        <dbReference type="EMBL" id="CAB4817524.1"/>
    </source>
</evidence>
<dbReference type="EMBL" id="CAFBOG010000151">
    <property type="protein sequence ID" value="CAB4988442.1"/>
    <property type="molecule type" value="Genomic_DNA"/>
</dbReference>
<feature type="region of interest" description="Disordered" evidence="1">
    <location>
        <begin position="187"/>
        <end position="226"/>
    </location>
</feature>
<keyword evidence="2" id="KW-1133">Transmembrane helix</keyword>
<feature type="compositionally biased region" description="Low complexity" evidence="1">
    <location>
        <begin position="188"/>
        <end position="205"/>
    </location>
</feature>
<dbReference type="AlphaFoldDB" id="A0A6J7NC71"/>
<feature type="domain" description="YncI copper-binding" evidence="3">
    <location>
        <begin position="50"/>
        <end position="108"/>
    </location>
</feature>
<dbReference type="InterPro" id="IPR038507">
    <property type="entry name" value="YcnI-like_sf"/>
</dbReference>
<feature type="domain" description="YncI copper-binding" evidence="3">
    <location>
        <begin position="109"/>
        <end position="175"/>
    </location>
</feature>
<name>A0A6J7NC71_9ZZZZ</name>
<keyword evidence="2" id="KW-0472">Membrane</keyword>
<evidence type="ECO:0000259" key="3">
    <source>
        <dbReference type="Pfam" id="PF07987"/>
    </source>
</evidence>
<feature type="region of interest" description="Disordered" evidence="1">
    <location>
        <begin position="1"/>
        <end position="21"/>
    </location>
</feature>
<feature type="transmembrane region" description="Helical" evidence="2">
    <location>
        <begin position="230"/>
        <end position="251"/>
    </location>
</feature>
<gene>
    <name evidence="4" type="ORF">UFOPK3046_01566</name>
    <name evidence="5" type="ORF">UFOPK3914_01456</name>
</gene>
<dbReference type="Pfam" id="PF07987">
    <property type="entry name" value="DUF1775"/>
    <property type="match status" value="2"/>
</dbReference>
<organism evidence="5">
    <name type="scientific">freshwater metagenome</name>
    <dbReference type="NCBI Taxonomy" id="449393"/>
    <lineage>
        <taxon>unclassified sequences</taxon>
        <taxon>metagenomes</taxon>
        <taxon>ecological metagenomes</taxon>
    </lineage>
</organism>
<dbReference type="Gene3D" id="2.60.40.2230">
    <property type="entry name" value="Uncharacterised protein YcnI-like PF07987, DUF1775"/>
    <property type="match status" value="1"/>
</dbReference>
<dbReference type="InterPro" id="IPR012533">
    <property type="entry name" value="YcnI-copper_dom"/>
</dbReference>
<sequence>MSRSKPLCAAEAGASPTRTSSQHWHAKKIFLGVTMAAALTLAFAGTASAHVEPSPSEVQAGSTQTVAFTVEHGCGESPLTQVEMQLPAGLTAVSVPETPQGWTGTVTDSVVTFQGGPQPAHEEIEFAIQATFPDAAGTMLGFPTIETCEQGTVEWIQPVVSGEEEPEFPAPTVTLTPGVAVTAAEGNAVAPESSAAAEGAEPSVGKNESDSEEASTTKAAETSDPSSTNFLPYALIGLIGGAALVIAVTMMRKRKAADTPPAE</sequence>
<feature type="compositionally biased region" description="Polar residues" evidence="1">
    <location>
        <begin position="214"/>
        <end position="226"/>
    </location>
</feature>
<proteinExistence type="predicted"/>
<reference evidence="5" key="1">
    <citation type="submission" date="2020-05" db="EMBL/GenBank/DDBJ databases">
        <authorList>
            <person name="Chiriac C."/>
            <person name="Salcher M."/>
            <person name="Ghai R."/>
            <person name="Kavagutti S V."/>
        </authorList>
    </citation>
    <scope>NUCLEOTIDE SEQUENCE</scope>
</reference>
<keyword evidence="2" id="KW-0812">Transmembrane</keyword>
<evidence type="ECO:0000256" key="1">
    <source>
        <dbReference type="SAM" id="MobiDB-lite"/>
    </source>
</evidence>
<evidence type="ECO:0000313" key="5">
    <source>
        <dbReference type="EMBL" id="CAB4988442.1"/>
    </source>
</evidence>